<feature type="binding site" evidence="7">
    <location>
        <position position="195"/>
    </location>
    <ligand>
        <name>FMN</name>
        <dbReference type="ChEBI" id="CHEBI:58210"/>
    </ligand>
</feature>
<sequence length="212" mass="24962">MKYEVQRKEYTKRTLDQNELGEDPLKALSSWLQEAFDLSLLEPNAAVLATANKLGRPTSRSILIKEIDDEALFFYTNLESRKASDLKENPYASLTFLWKELERQVTLEGKVFLLSREESFSYFKTRPRESQLAAWASCQGKPLSSREELLNAFEIERKRFENFLEIPLPDKWGGFRFVAETLVFWQGRENRLHDRFLFVKEKEQWKATRIAP</sequence>
<feature type="binding site" evidence="6">
    <location>
        <position position="65"/>
    </location>
    <ligand>
        <name>substrate</name>
    </ligand>
</feature>
<feature type="domain" description="Pyridoxamine 5'-phosphate oxidase N-terminal" evidence="8">
    <location>
        <begin position="34"/>
        <end position="150"/>
    </location>
</feature>
<gene>
    <name evidence="10" type="primary">pdxH</name>
    <name evidence="10" type="ORF">CSEC_1954</name>
</gene>
<dbReference type="OrthoDB" id="9780392at2"/>
<accession>A0A090D0F8</accession>
<dbReference type="SUPFAM" id="SSF50475">
    <property type="entry name" value="FMN-binding split barrel"/>
    <property type="match status" value="1"/>
</dbReference>
<feature type="binding site" evidence="7">
    <location>
        <position position="185"/>
    </location>
    <ligand>
        <name>FMN</name>
        <dbReference type="ChEBI" id="CHEBI:58210"/>
    </ligand>
</feature>
<feature type="binding site" evidence="7">
    <location>
        <begin position="75"/>
        <end position="76"/>
    </location>
    <ligand>
        <name>FMN</name>
        <dbReference type="ChEBI" id="CHEBI:58210"/>
    </ligand>
</feature>
<keyword evidence="11" id="KW-1185">Reference proteome</keyword>
<dbReference type="EC" id="1.4.3.5" evidence="5"/>
<evidence type="ECO:0000313" key="10">
    <source>
        <dbReference type="EMBL" id="CDR34761.1"/>
    </source>
</evidence>
<evidence type="ECO:0000256" key="6">
    <source>
        <dbReference type="PIRSR" id="PIRSR000190-1"/>
    </source>
</evidence>
<dbReference type="InterPro" id="IPR011576">
    <property type="entry name" value="Pyridox_Oxase_N"/>
</dbReference>
<reference evidence="10" key="2">
    <citation type="submission" date="2014-09" db="EMBL/GenBank/DDBJ databases">
        <title>Criblamydia sequanensis harbors a mega-plasmid encoding arsenite resistance.</title>
        <authorList>
            <person name="Bertelli C."/>
            <person name="Goesmann A."/>
            <person name="Greub G."/>
        </authorList>
    </citation>
    <scope>NUCLEOTIDE SEQUENCE [LARGE SCALE GENOMIC DNA]</scope>
    <source>
        <strain evidence="10">CRIB-18</strain>
    </source>
</reference>
<keyword evidence="4 10" id="KW-0560">Oxidoreductase</keyword>
<name>A0A090D0F8_9BACT</name>
<evidence type="ECO:0000256" key="3">
    <source>
        <dbReference type="ARBA" id="ARBA00022643"/>
    </source>
</evidence>
<protein>
    <recommendedName>
        <fullName evidence="5">Pyridoxamine 5'-phosphate oxidase</fullName>
        <ecNumber evidence="5">1.4.3.5</ecNumber>
    </recommendedName>
</protein>
<dbReference type="RefSeq" id="WP_041018294.1">
    <property type="nucleotide sequence ID" value="NZ_CCEJ010000009.1"/>
</dbReference>
<dbReference type="InterPro" id="IPR019576">
    <property type="entry name" value="Pyridoxamine_oxidase_dimer_C"/>
</dbReference>
<dbReference type="NCBIfam" id="NF004231">
    <property type="entry name" value="PRK05679.1"/>
    <property type="match status" value="1"/>
</dbReference>
<proteinExistence type="inferred from homology"/>
<dbReference type="HAMAP" id="MF_01629">
    <property type="entry name" value="PdxH"/>
    <property type="match status" value="1"/>
</dbReference>
<feature type="binding site" evidence="6">
    <location>
        <position position="122"/>
    </location>
    <ligand>
        <name>substrate</name>
    </ligand>
</feature>
<dbReference type="AlphaFoldDB" id="A0A090D0F8"/>
<evidence type="ECO:0000256" key="5">
    <source>
        <dbReference type="NCBIfam" id="TIGR00558"/>
    </source>
</evidence>
<keyword evidence="2" id="KW-0285">Flavoprotein</keyword>
<feature type="domain" description="Pyridoxine 5'-phosphate oxidase dimerisation C-terminal" evidence="9">
    <location>
        <begin position="172"/>
        <end position="212"/>
    </location>
</feature>
<evidence type="ECO:0000256" key="2">
    <source>
        <dbReference type="ARBA" id="ARBA00022630"/>
    </source>
</evidence>
<dbReference type="PANTHER" id="PTHR10851">
    <property type="entry name" value="PYRIDOXINE-5-PHOSPHATE OXIDASE"/>
    <property type="match status" value="1"/>
</dbReference>
<dbReference type="PIRSF" id="PIRSF000190">
    <property type="entry name" value="Pyd_amn-ph_oxd"/>
    <property type="match status" value="1"/>
</dbReference>
<dbReference type="STRING" id="1437425.CSEC_1954"/>
<dbReference type="GO" id="GO:0004733">
    <property type="term" value="F:pyridoxamine phosphate oxidase activity"/>
    <property type="evidence" value="ECO:0007669"/>
    <property type="project" value="UniProtKB-UniRule"/>
</dbReference>
<feature type="binding site" evidence="6">
    <location>
        <position position="130"/>
    </location>
    <ligand>
        <name>substrate</name>
    </ligand>
</feature>
<evidence type="ECO:0000256" key="7">
    <source>
        <dbReference type="PIRSR" id="PIRSR000190-2"/>
    </source>
</evidence>
<feature type="binding site" evidence="7">
    <location>
        <begin position="60"/>
        <end position="65"/>
    </location>
    <ligand>
        <name>FMN</name>
        <dbReference type="ChEBI" id="CHEBI:58210"/>
    </ligand>
</feature>
<evidence type="ECO:0000313" key="11">
    <source>
        <dbReference type="Proteomes" id="UP000031552"/>
    </source>
</evidence>
<dbReference type="EMBL" id="CCEJ010000009">
    <property type="protein sequence ID" value="CDR34761.1"/>
    <property type="molecule type" value="Genomic_DNA"/>
</dbReference>
<feature type="binding site" evidence="7">
    <location>
        <position position="81"/>
    </location>
    <ligand>
        <name>FMN</name>
        <dbReference type="ChEBI" id="CHEBI:58210"/>
    </ligand>
</feature>
<organism evidence="10 11">
    <name type="scientific">Candidatus Criblamydia sequanensis CRIB-18</name>
    <dbReference type="NCBI Taxonomy" id="1437425"/>
    <lineage>
        <taxon>Bacteria</taxon>
        <taxon>Pseudomonadati</taxon>
        <taxon>Chlamydiota</taxon>
        <taxon>Chlamydiia</taxon>
        <taxon>Parachlamydiales</taxon>
        <taxon>Candidatus Criblamydiaceae</taxon>
        <taxon>Candidatus Criblamydia</taxon>
    </lineage>
</organism>
<comment type="cofactor">
    <cofactor evidence="7">
        <name>FMN</name>
        <dbReference type="ChEBI" id="CHEBI:58210"/>
    </cofactor>
    <text evidence="7">Binds 1 FMN per subunit.</text>
</comment>
<evidence type="ECO:0000259" key="8">
    <source>
        <dbReference type="Pfam" id="PF01243"/>
    </source>
</evidence>
<dbReference type="InterPro" id="IPR000659">
    <property type="entry name" value="Pyridox_Oxase"/>
</dbReference>
<dbReference type="Pfam" id="PF01243">
    <property type="entry name" value="PNPOx_N"/>
    <property type="match status" value="1"/>
</dbReference>
<feature type="binding site" evidence="6">
    <location>
        <position position="126"/>
    </location>
    <ligand>
        <name>substrate</name>
    </ligand>
</feature>
<evidence type="ECO:0000256" key="1">
    <source>
        <dbReference type="ARBA" id="ARBA00007301"/>
    </source>
</evidence>
<dbReference type="Pfam" id="PF10590">
    <property type="entry name" value="PNP_phzG_C"/>
    <property type="match status" value="1"/>
</dbReference>
<dbReference type="GO" id="GO:0010181">
    <property type="term" value="F:FMN binding"/>
    <property type="evidence" value="ECO:0007669"/>
    <property type="project" value="UniProtKB-UniRule"/>
</dbReference>
<dbReference type="GO" id="GO:0008615">
    <property type="term" value="P:pyridoxine biosynthetic process"/>
    <property type="evidence" value="ECO:0007669"/>
    <property type="project" value="UniProtKB-UniRule"/>
</dbReference>
<feature type="binding site" evidence="6">
    <location>
        <begin position="7"/>
        <end position="10"/>
    </location>
    <ligand>
        <name>substrate</name>
    </ligand>
</feature>
<feature type="binding site" evidence="6">
    <location>
        <begin position="191"/>
        <end position="193"/>
    </location>
    <ligand>
        <name>substrate</name>
    </ligand>
</feature>
<comment type="similarity">
    <text evidence="1">Belongs to the pyridoxamine 5'-phosphate oxidase family.</text>
</comment>
<evidence type="ECO:0000256" key="4">
    <source>
        <dbReference type="ARBA" id="ARBA00023002"/>
    </source>
</evidence>
<dbReference type="NCBIfam" id="TIGR00558">
    <property type="entry name" value="pdxH"/>
    <property type="match status" value="1"/>
</dbReference>
<dbReference type="InterPro" id="IPR012349">
    <property type="entry name" value="Split_barrel_FMN-bd"/>
</dbReference>
<keyword evidence="3 7" id="KW-0288">FMN</keyword>
<dbReference type="Proteomes" id="UP000031552">
    <property type="component" value="Unassembled WGS sequence"/>
</dbReference>
<dbReference type="PANTHER" id="PTHR10851:SF0">
    <property type="entry name" value="PYRIDOXINE-5'-PHOSPHATE OXIDASE"/>
    <property type="match status" value="1"/>
</dbReference>
<dbReference type="eggNOG" id="COG0259">
    <property type="taxonomic scope" value="Bacteria"/>
</dbReference>
<evidence type="ECO:0000259" key="9">
    <source>
        <dbReference type="Pfam" id="PF10590"/>
    </source>
</evidence>
<feature type="binding site" evidence="7">
    <location>
        <position position="82"/>
    </location>
    <ligand>
        <name>FMN</name>
        <dbReference type="ChEBI" id="CHEBI:58210"/>
    </ligand>
</feature>
<reference evidence="10" key="1">
    <citation type="submission" date="2013-12" db="EMBL/GenBank/DDBJ databases">
        <authorList>
            <person name="Linke B."/>
        </authorList>
    </citation>
    <scope>NUCLEOTIDE SEQUENCE [LARGE SCALE GENOMIC DNA]</scope>
    <source>
        <strain evidence="10">CRIB-18</strain>
    </source>
</reference>
<comment type="caution">
    <text evidence="10">The sequence shown here is derived from an EMBL/GenBank/DDBJ whole genome shotgun (WGS) entry which is preliminary data.</text>
</comment>
<feature type="binding site" evidence="7">
    <location>
        <position position="104"/>
    </location>
    <ligand>
        <name>FMN</name>
        <dbReference type="ChEBI" id="CHEBI:58210"/>
    </ligand>
</feature>
<dbReference type="Gene3D" id="2.30.110.10">
    <property type="entry name" value="Electron Transport, Fmn-binding Protein, Chain A"/>
    <property type="match status" value="1"/>
</dbReference>